<dbReference type="PROSITE" id="PS00237">
    <property type="entry name" value="G_PROTEIN_RECEP_F1_1"/>
    <property type="match status" value="1"/>
</dbReference>
<feature type="transmembrane region" description="Helical" evidence="13">
    <location>
        <begin position="276"/>
        <end position="295"/>
    </location>
</feature>
<dbReference type="FunFam" id="1.20.1070.10:FF:000010">
    <property type="entry name" value="Olfactory receptor"/>
    <property type="match status" value="1"/>
</dbReference>
<dbReference type="PRINTS" id="PR00245">
    <property type="entry name" value="OLFACTORYR"/>
</dbReference>
<feature type="transmembrane region" description="Helical" evidence="13">
    <location>
        <begin position="63"/>
        <end position="81"/>
    </location>
</feature>
<evidence type="ECO:0000256" key="7">
    <source>
        <dbReference type="ARBA" id="ARBA00023040"/>
    </source>
</evidence>
<keyword evidence="5 13" id="KW-0552">Olfaction</keyword>
<evidence type="ECO:0000256" key="4">
    <source>
        <dbReference type="ARBA" id="ARBA00022692"/>
    </source>
</evidence>
<keyword evidence="9 12" id="KW-0675">Receptor</keyword>
<keyword evidence="4 12" id="KW-0812">Transmembrane</keyword>
<dbReference type="PANTHER" id="PTHR26452">
    <property type="entry name" value="OLFACTORY RECEPTOR"/>
    <property type="match status" value="1"/>
</dbReference>
<keyword evidence="7 12" id="KW-0297">G-protein coupled receptor</keyword>
<evidence type="ECO:0000256" key="5">
    <source>
        <dbReference type="ARBA" id="ARBA00022725"/>
    </source>
</evidence>
<keyword evidence="3 13" id="KW-0716">Sensory transduction</keyword>
<feature type="transmembrane region" description="Helical" evidence="13">
    <location>
        <begin position="144"/>
        <end position="166"/>
    </location>
</feature>
<organism evidence="15 16">
    <name type="scientific">Chunga burmeisteri</name>
    <name type="common">Black-legged seriema</name>
    <dbReference type="NCBI Taxonomy" id="1352770"/>
    <lineage>
        <taxon>Eukaryota</taxon>
        <taxon>Metazoa</taxon>
        <taxon>Chordata</taxon>
        <taxon>Craniata</taxon>
        <taxon>Vertebrata</taxon>
        <taxon>Euteleostomi</taxon>
        <taxon>Archelosauria</taxon>
        <taxon>Archosauria</taxon>
        <taxon>Dinosauria</taxon>
        <taxon>Saurischia</taxon>
        <taxon>Theropoda</taxon>
        <taxon>Coelurosauria</taxon>
        <taxon>Aves</taxon>
        <taxon>Neognathae</taxon>
        <taxon>Neoaves</taxon>
        <taxon>Telluraves</taxon>
        <taxon>Australaves</taxon>
        <taxon>Cariamiformes</taxon>
        <taxon>Cariamidae</taxon>
        <taxon>Chunga</taxon>
    </lineage>
</organism>
<feature type="transmembrane region" description="Helical" evidence="13">
    <location>
        <begin position="196"/>
        <end position="224"/>
    </location>
</feature>
<reference evidence="15 16" key="1">
    <citation type="submission" date="2019-09" db="EMBL/GenBank/DDBJ databases">
        <title>Bird 10,000 Genomes (B10K) Project - Family phase.</title>
        <authorList>
            <person name="Zhang G."/>
        </authorList>
    </citation>
    <scope>NUCLEOTIDE SEQUENCE [LARGE SCALE GENOMIC DNA]</scope>
    <source>
        <strain evidence="15">B10K-CU-031-22</strain>
    </source>
</reference>
<keyword evidence="8 13" id="KW-0472">Membrane</keyword>
<evidence type="ECO:0000256" key="8">
    <source>
        <dbReference type="ARBA" id="ARBA00023136"/>
    </source>
</evidence>
<dbReference type="CDD" id="cd15911">
    <property type="entry name" value="7tmA_OR11A-like"/>
    <property type="match status" value="1"/>
</dbReference>
<dbReference type="InterPro" id="IPR017452">
    <property type="entry name" value="GPCR_Rhodpsn_7TM"/>
</dbReference>
<keyword evidence="10" id="KW-0325">Glycoprotein</keyword>
<feature type="non-terminal residue" evidence="15">
    <location>
        <position position="1"/>
    </location>
</feature>
<feature type="non-terminal residue" evidence="15">
    <location>
        <position position="305"/>
    </location>
</feature>
<dbReference type="AlphaFoldDB" id="A0A7K5H5H9"/>
<dbReference type="PRINTS" id="PR00237">
    <property type="entry name" value="GPCRRHODOPSN"/>
</dbReference>
<comment type="subcellular location">
    <subcellularLocation>
        <location evidence="1 13">Cell membrane</location>
        <topology evidence="1 13">Multi-pass membrane protein</topology>
    </subcellularLocation>
</comment>
<dbReference type="InterPro" id="IPR050516">
    <property type="entry name" value="Olfactory_GPCR"/>
</dbReference>
<evidence type="ECO:0000256" key="10">
    <source>
        <dbReference type="ARBA" id="ARBA00023180"/>
    </source>
</evidence>
<feature type="domain" description="G-protein coupled receptors family 1 profile" evidence="14">
    <location>
        <begin position="44"/>
        <end position="293"/>
    </location>
</feature>
<dbReference type="Gene3D" id="1.20.1070.10">
    <property type="entry name" value="Rhodopsin 7-helix transmembrane proteins"/>
    <property type="match status" value="1"/>
</dbReference>
<feature type="transmembrane region" description="Helical" evidence="13">
    <location>
        <begin position="245"/>
        <end position="264"/>
    </location>
</feature>
<evidence type="ECO:0000256" key="11">
    <source>
        <dbReference type="ARBA" id="ARBA00023224"/>
    </source>
</evidence>
<evidence type="ECO:0000256" key="6">
    <source>
        <dbReference type="ARBA" id="ARBA00022989"/>
    </source>
</evidence>
<dbReference type="SUPFAM" id="SSF81321">
    <property type="entry name" value="Family A G protein-coupled receptor-like"/>
    <property type="match status" value="1"/>
</dbReference>
<comment type="similarity">
    <text evidence="12">Belongs to the G-protein coupled receptor 1 family.</text>
</comment>
<keyword evidence="11 12" id="KW-0807">Transducer</keyword>
<evidence type="ECO:0000256" key="3">
    <source>
        <dbReference type="ARBA" id="ARBA00022606"/>
    </source>
</evidence>
<evidence type="ECO:0000313" key="16">
    <source>
        <dbReference type="Proteomes" id="UP000541181"/>
    </source>
</evidence>
<evidence type="ECO:0000256" key="2">
    <source>
        <dbReference type="ARBA" id="ARBA00022475"/>
    </source>
</evidence>
<evidence type="ECO:0000259" key="14">
    <source>
        <dbReference type="PROSITE" id="PS50262"/>
    </source>
</evidence>
<dbReference type="OrthoDB" id="5967130at2759"/>
<dbReference type="InterPro" id="IPR000276">
    <property type="entry name" value="GPCR_Rhodpsn"/>
</dbReference>
<evidence type="ECO:0000256" key="12">
    <source>
        <dbReference type="RuleBase" id="RU000688"/>
    </source>
</evidence>
<feature type="transmembrane region" description="Helical" evidence="13">
    <location>
        <begin position="101"/>
        <end position="123"/>
    </location>
</feature>
<dbReference type="InterPro" id="IPR000725">
    <property type="entry name" value="Olfact_rcpt"/>
</dbReference>
<evidence type="ECO:0000313" key="15">
    <source>
        <dbReference type="EMBL" id="NWS64383.1"/>
    </source>
</evidence>
<dbReference type="PROSITE" id="PS50262">
    <property type="entry name" value="G_PROTEIN_RECEP_F1_2"/>
    <property type="match status" value="1"/>
</dbReference>
<dbReference type="GO" id="GO:0004930">
    <property type="term" value="F:G protein-coupled receptor activity"/>
    <property type="evidence" value="ECO:0007669"/>
    <property type="project" value="UniProtKB-KW"/>
</dbReference>
<dbReference type="GO" id="GO:0005886">
    <property type="term" value="C:plasma membrane"/>
    <property type="evidence" value="ECO:0007669"/>
    <property type="project" value="UniProtKB-SubCell"/>
</dbReference>
<accession>A0A7K5H5H9</accession>
<name>A0A7K5H5H9_9AVES</name>
<proteinExistence type="inferred from homology"/>
<dbReference type="GO" id="GO:0004984">
    <property type="term" value="F:olfactory receptor activity"/>
    <property type="evidence" value="ECO:0007669"/>
    <property type="project" value="InterPro"/>
</dbReference>
<dbReference type="EMBL" id="VZRC01001430">
    <property type="protein sequence ID" value="NWS64383.1"/>
    <property type="molecule type" value="Genomic_DNA"/>
</dbReference>
<dbReference type="Pfam" id="PF13853">
    <property type="entry name" value="7tm_4"/>
    <property type="match status" value="1"/>
</dbReference>
<feature type="transmembrane region" description="Helical" evidence="13">
    <location>
        <begin position="28"/>
        <end position="51"/>
    </location>
</feature>
<keyword evidence="6 13" id="KW-1133">Transmembrane helix</keyword>
<keyword evidence="2 13" id="KW-1003">Cell membrane</keyword>
<protein>
    <recommendedName>
        <fullName evidence="13">Olfactory receptor</fullName>
    </recommendedName>
</protein>
<sequence length="305" mass="34223">MRRAKQGNETTLVEFVILGFQNVPEVQFILFLMFLVIYITTVLGNILIMVLVVTDHHLHNPMFFFLGNLSFLETCYTSTILPRTLASFLTSKYVISFNGCLLQYFFFTGLAGAECCLLTVMSYDRYIAICKPLHYTTIMNGRCCLQLAGGSWINGLLVSAIVTSLIPQLTFCGPNEIDHFFCDFTPVVKLSCSDTYWIELVTLILASLLTLPPFLLTLISYVYISNTVLRIPSSTGRHKAFSTCSSHLTVVTLFYGTLIVVYLVPKPNTLGGLHKVFSVCYTVLTPLVNPLIYSLRNNNIKKALR</sequence>
<evidence type="ECO:0000256" key="9">
    <source>
        <dbReference type="ARBA" id="ARBA00023170"/>
    </source>
</evidence>
<evidence type="ECO:0000256" key="13">
    <source>
        <dbReference type="RuleBase" id="RU363047"/>
    </source>
</evidence>
<evidence type="ECO:0000256" key="1">
    <source>
        <dbReference type="ARBA" id="ARBA00004651"/>
    </source>
</evidence>
<gene>
    <name evidence="15" type="primary">Or11a1</name>
    <name evidence="15" type="ORF">CHUBUR_R03100</name>
</gene>
<keyword evidence="16" id="KW-1185">Reference proteome</keyword>
<comment type="caution">
    <text evidence="15">The sequence shown here is derived from an EMBL/GenBank/DDBJ whole genome shotgun (WGS) entry which is preliminary data.</text>
</comment>
<dbReference type="Proteomes" id="UP000541181">
    <property type="component" value="Unassembled WGS sequence"/>
</dbReference>